<dbReference type="VEuPathDB" id="VectorBase:ISCI009781"/>
<dbReference type="VEuPathDB" id="VectorBase:ISCW009781"/>
<dbReference type="EMBL" id="ABJB011035886">
    <property type="status" value="NOT_ANNOTATED_CDS"/>
    <property type="molecule type" value="Genomic_DNA"/>
</dbReference>
<reference evidence="2 4" key="1">
    <citation type="submission" date="2008-03" db="EMBL/GenBank/DDBJ databases">
        <title>Annotation of Ixodes scapularis.</title>
        <authorList>
            <consortium name="Ixodes scapularis Genome Project Consortium"/>
            <person name="Caler E."/>
            <person name="Hannick L.I."/>
            <person name="Bidwell S."/>
            <person name="Joardar V."/>
            <person name="Thiagarajan M."/>
            <person name="Amedeo P."/>
            <person name="Galinsky K.J."/>
            <person name="Schobel S."/>
            <person name="Inman J."/>
            <person name="Hostetler J."/>
            <person name="Miller J."/>
            <person name="Hammond M."/>
            <person name="Megy K."/>
            <person name="Lawson D."/>
            <person name="Kodira C."/>
            <person name="Sutton G."/>
            <person name="Meyer J."/>
            <person name="Hill C.A."/>
            <person name="Birren B."/>
            <person name="Nene V."/>
            <person name="Collins F."/>
            <person name="Alarcon-Chaidez F."/>
            <person name="Wikel S."/>
            <person name="Strausberg R."/>
        </authorList>
    </citation>
    <scope>NUCLEOTIDE SEQUENCE [LARGE SCALE GENOMIC DNA]</scope>
    <source>
        <strain evidence="4">Wikel</strain>
        <strain evidence="2">Wikel colony</strain>
    </source>
</reference>
<dbReference type="AlphaFoldDB" id="B7PYT4"/>
<keyword evidence="4" id="KW-1185">Reference proteome</keyword>
<proteinExistence type="predicted"/>
<evidence type="ECO:0000313" key="2">
    <source>
        <dbReference type="EMBL" id="EEC11756.1"/>
    </source>
</evidence>
<dbReference type="HOGENOM" id="CLU_2815306_0_0_1"/>
<protein>
    <submittedName>
        <fullName evidence="2 3">Uncharacterized protein</fullName>
    </submittedName>
</protein>
<sequence length="67" mass="7554">MEAYMNAKTCLTNILDHYRANQTEGNTIEVDRTVEVELASHGNYSHGGAQDHNASRPNITIEYTHHL</sequence>
<dbReference type="EnsemblMetazoa" id="ISCW009781-RA">
    <property type="protein sequence ID" value="ISCW009781-PA"/>
    <property type="gene ID" value="ISCW009781"/>
</dbReference>
<accession>B7PYT4</accession>
<gene>
    <name evidence="2" type="ORF">IscW_ISCW009781</name>
</gene>
<feature type="region of interest" description="Disordered" evidence="1">
    <location>
        <begin position="42"/>
        <end position="67"/>
    </location>
</feature>
<reference evidence="3" key="2">
    <citation type="submission" date="2020-05" db="UniProtKB">
        <authorList>
            <consortium name="EnsemblMetazoa"/>
        </authorList>
    </citation>
    <scope>IDENTIFICATION</scope>
    <source>
        <strain evidence="3">wikel</strain>
    </source>
</reference>
<evidence type="ECO:0000313" key="4">
    <source>
        <dbReference type="Proteomes" id="UP000001555"/>
    </source>
</evidence>
<dbReference type="PaxDb" id="6945-B7PYT4"/>
<evidence type="ECO:0000313" key="3">
    <source>
        <dbReference type="EnsemblMetazoa" id="ISCW009781-PA"/>
    </source>
</evidence>
<dbReference type="InParanoid" id="B7PYT4"/>
<organism>
    <name type="scientific">Ixodes scapularis</name>
    <name type="common">Black-legged tick</name>
    <name type="synonym">Deer tick</name>
    <dbReference type="NCBI Taxonomy" id="6945"/>
    <lineage>
        <taxon>Eukaryota</taxon>
        <taxon>Metazoa</taxon>
        <taxon>Ecdysozoa</taxon>
        <taxon>Arthropoda</taxon>
        <taxon>Chelicerata</taxon>
        <taxon>Arachnida</taxon>
        <taxon>Acari</taxon>
        <taxon>Parasitiformes</taxon>
        <taxon>Ixodida</taxon>
        <taxon>Ixodoidea</taxon>
        <taxon>Ixodidae</taxon>
        <taxon>Ixodinae</taxon>
        <taxon>Ixodes</taxon>
    </lineage>
</organism>
<name>B7PYT4_IXOSC</name>
<dbReference type="Proteomes" id="UP000001555">
    <property type="component" value="Unassembled WGS sequence"/>
</dbReference>
<dbReference type="EMBL" id="DS821824">
    <property type="protein sequence ID" value="EEC11756.1"/>
    <property type="molecule type" value="Genomic_DNA"/>
</dbReference>
<dbReference type="EMBL" id="ABJB010833695">
    <property type="status" value="NOT_ANNOTATED_CDS"/>
    <property type="molecule type" value="Genomic_DNA"/>
</dbReference>
<evidence type="ECO:0000256" key="1">
    <source>
        <dbReference type="SAM" id="MobiDB-lite"/>
    </source>
</evidence>